<evidence type="ECO:0000259" key="7">
    <source>
        <dbReference type="Pfam" id="PF04542"/>
    </source>
</evidence>
<dbReference type="GO" id="GO:0006950">
    <property type="term" value="P:response to stress"/>
    <property type="evidence" value="ECO:0007669"/>
    <property type="project" value="UniProtKB-ARBA"/>
</dbReference>
<dbReference type="SUPFAM" id="SSF88946">
    <property type="entry name" value="Sigma2 domain of RNA polymerase sigma factors"/>
    <property type="match status" value="1"/>
</dbReference>
<accession>A0A511ZDW2</accession>
<dbReference type="Pfam" id="PF04542">
    <property type="entry name" value="Sigma70_r2"/>
    <property type="match status" value="1"/>
</dbReference>
<dbReference type="GO" id="GO:0016987">
    <property type="term" value="F:sigma factor activity"/>
    <property type="evidence" value="ECO:0007669"/>
    <property type="project" value="UniProtKB-KW"/>
</dbReference>
<keyword evidence="3 6" id="KW-0731">Sigma factor</keyword>
<keyword evidence="2 6" id="KW-0805">Transcription regulation</keyword>
<name>A0A511ZDW2_9BACI</name>
<evidence type="ECO:0000256" key="2">
    <source>
        <dbReference type="ARBA" id="ARBA00023015"/>
    </source>
</evidence>
<sequence length="183" mass="21028">MELAERIRQQNEEAYIETMQLYGEYLTRTAFLLLKDYQLSQEIVQDTFLNAFQKIHQLENPDRLKAWLTTILLNHCRSIMRKAALKNVFPSSNDKLENSIDSNPTPEDNILGTERNLVLAHAIQQLPYKYREVIILYYYNDLAIAEISHLTKIKESTIKSRLKRGRNSLKGVLTSTGNGGGIG</sequence>
<evidence type="ECO:0000313" key="10">
    <source>
        <dbReference type="Proteomes" id="UP000321558"/>
    </source>
</evidence>
<dbReference type="AlphaFoldDB" id="A0A511ZDW2"/>
<dbReference type="InterPro" id="IPR013325">
    <property type="entry name" value="RNA_pol_sigma_r2"/>
</dbReference>
<keyword evidence="5 6" id="KW-0804">Transcription</keyword>
<dbReference type="InterPro" id="IPR013324">
    <property type="entry name" value="RNA_pol_sigma_r3/r4-like"/>
</dbReference>
<dbReference type="RefSeq" id="WP_147208023.1">
    <property type="nucleotide sequence ID" value="NZ_BJYM01000001.1"/>
</dbReference>
<dbReference type="InterPro" id="IPR013249">
    <property type="entry name" value="RNA_pol_sigma70_r4_t2"/>
</dbReference>
<protein>
    <recommendedName>
        <fullName evidence="6">RNA polymerase sigma factor</fullName>
    </recommendedName>
</protein>
<dbReference type="GO" id="GO:0006352">
    <property type="term" value="P:DNA-templated transcription initiation"/>
    <property type="evidence" value="ECO:0007669"/>
    <property type="project" value="InterPro"/>
</dbReference>
<feature type="domain" description="RNA polymerase sigma-70 region 2" evidence="7">
    <location>
        <begin position="22"/>
        <end position="83"/>
    </location>
</feature>
<comment type="caution">
    <text evidence="9">The sequence shown here is derived from an EMBL/GenBank/DDBJ whole genome shotgun (WGS) entry which is preliminary data.</text>
</comment>
<dbReference type="PANTHER" id="PTHR43133:SF51">
    <property type="entry name" value="RNA POLYMERASE SIGMA FACTOR"/>
    <property type="match status" value="1"/>
</dbReference>
<dbReference type="SUPFAM" id="SSF88659">
    <property type="entry name" value="Sigma3 and sigma4 domains of RNA polymerase sigma factors"/>
    <property type="match status" value="1"/>
</dbReference>
<dbReference type="InterPro" id="IPR014284">
    <property type="entry name" value="RNA_pol_sigma-70_dom"/>
</dbReference>
<dbReference type="PROSITE" id="PS01063">
    <property type="entry name" value="SIGMA70_ECF"/>
    <property type="match status" value="1"/>
</dbReference>
<evidence type="ECO:0000256" key="5">
    <source>
        <dbReference type="ARBA" id="ARBA00023163"/>
    </source>
</evidence>
<dbReference type="Proteomes" id="UP000321558">
    <property type="component" value="Unassembled WGS sequence"/>
</dbReference>
<dbReference type="InterPro" id="IPR000838">
    <property type="entry name" value="RNA_pol_sigma70_ECF_CS"/>
</dbReference>
<dbReference type="OrthoDB" id="9794508at2"/>
<evidence type="ECO:0000313" key="9">
    <source>
        <dbReference type="EMBL" id="GEN85625.1"/>
    </source>
</evidence>
<dbReference type="Gene3D" id="1.10.10.10">
    <property type="entry name" value="Winged helix-like DNA-binding domain superfamily/Winged helix DNA-binding domain"/>
    <property type="match status" value="1"/>
</dbReference>
<evidence type="ECO:0000259" key="8">
    <source>
        <dbReference type="Pfam" id="PF08281"/>
    </source>
</evidence>
<dbReference type="InterPro" id="IPR039425">
    <property type="entry name" value="RNA_pol_sigma-70-like"/>
</dbReference>
<evidence type="ECO:0000256" key="4">
    <source>
        <dbReference type="ARBA" id="ARBA00023125"/>
    </source>
</evidence>
<dbReference type="InterPro" id="IPR036388">
    <property type="entry name" value="WH-like_DNA-bd_sf"/>
</dbReference>
<proteinExistence type="inferred from homology"/>
<organism evidence="9 10">
    <name type="scientific">Oceanobacillus sojae</name>
    <dbReference type="NCBI Taxonomy" id="582851"/>
    <lineage>
        <taxon>Bacteria</taxon>
        <taxon>Bacillati</taxon>
        <taxon>Bacillota</taxon>
        <taxon>Bacilli</taxon>
        <taxon>Bacillales</taxon>
        <taxon>Bacillaceae</taxon>
        <taxon>Oceanobacillus</taxon>
    </lineage>
</organism>
<dbReference type="Pfam" id="PF08281">
    <property type="entry name" value="Sigma70_r4_2"/>
    <property type="match status" value="1"/>
</dbReference>
<comment type="similarity">
    <text evidence="1 6">Belongs to the sigma-70 factor family. ECF subfamily.</text>
</comment>
<dbReference type="Gene3D" id="1.10.1740.10">
    <property type="match status" value="1"/>
</dbReference>
<evidence type="ECO:0000256" key="3">
    <source>
        <dbReference type="ARBA" id="ARBA00023082"/>
    </source>
</evidence>
<feature type="domain" description="RNA polymerase sigma factor 70 region 4 type 2" evidence="8">
    <location>
        <begin position="119"/>
        <end position="168"/>
    </location>
</feature>
<evidence type="ECO:0000256" key="6">
    <source>
        <dbReference type="RuleBase" id="RU000716"/>
    </source>
</evidence>
<dbReference type="NCBIfam" id="TIGR02937">
    <property type="entry name" value="sigma70-ECF"/>
    <property type="match status" value="1"/>
</dbReference>
<reference evidence="9 10" key="1">
    <citation type="submission" date="2019-07" db="EMBL/GenBank/DDBJ databases">
        <title>Whole genome shotgun sequence of Oceanobacillus sojae NBRC 105379.</title>
        <authorList>
            <person name="Hosoyama A."/>
            <person name="Uohara A."/>
            <person name="Ohji S."/>
            <person name="Ichikawa N."/>
        </authorList>
    </citation>
    <scope>NUCLEOTIDE SEQUENCE [LARGE SCALE GENOMIC DNA]</scope>
    <source>
        <strain evidence="9 10">NBRC 105379</strain>
    </source>
</reference>
<keyword evidence="4 6" id="KW-0238">DNA-binding</keyword>
<dbReference type="InterPro" id="IPR007627">
    <property type="entry name" value="RNA_pol_sigma70_r2"/>
</dbReference>
<keyword evidence="10" id="KW-1185">Reference proteome</keyword>
<gene>
    <name evidence="9" type="ORF">OSO01_03640</name>
</gene>
<dbReference type="GO" id="GO:0003677">
    <property type="term" value="F:DNA binding"/>
    <property type="evidence" value="ECO:0007669"/>
    <property type="project" value="UniProtKB-KW"/>
</dbReference>
<dbReference type="CDD" id="cd06171">
    <property type="entry name" value="Sigma70_r4"/>
    <property type="match status" value="1"/>
</dbReference>
<dbReference type="PANTHER" id="PTHR43133">
    <property type="entry name" value="RNA POLYMERASE ECF-TYPE SIGMA FACTO"/>
    <property type="match status" value="1"/>
</dbReference>
<dbReference type="EMBL" id="BJYM01000001">
    <property type="protein sequence ID" value="GEN85625.1"/>
    <property type="molecule type" value="Genomic_DNA"/>
</dbReference>
<evidence type="ECO:0000256" key="1">
    <source>
        <dbReference type="ARBA" id="ARBA00010641"/>
    </source>
</evidence>